<dbReference type="Gene3D" id="2.60.40.10">
    <property type="entry name" value="Immunoglobulins"/>
    <property type="match status" value="1"/>
</dbReference>
<dbReference type="SUPFAM" id="SSF47090">
    <property type="entry name" value="PGBD-like"/>
    <property type="match status" value="1"/>
</dbReference>
<dbReference type="InterPro" id="IPR014756">
    <property type="entry name" value="Ig_E-set"/>
</dbReference>
<gene>
    <name evidence="1" type="ORF">A2920_01620</name>
</gene>
<dbReference type="Proteomes" id="UP000179283">
    <property type="component" value="Unassembled WGS sequence"/>
</dbReference>
<proteinExistence type="predicted"/>
<sequence>MRFVGIIVLIPFVVLVYLSLISPVFSYTFLSNLKIGNEGNDVRELQIALNADNVTKIADTGPGSPGNETNYFGFLTYNAVLRFQEKYRGDILTPAGVNSPTGFVGALTRLKLNTLFAKTSANSNQVLSPTDTKVPVLPAEKPTFQDLMKFDSSFSQVKPKILGLTHYDARRGDSVTVFGQGFSSEGNKIYFGNSGLYASAKSANGAELVFIVPETISDGKYYLWVENLNGTSFVENAESFFSVSEVSHSPPTIASLEPQKINISSTSSSKIMVTGTNFTPTNNHIYSSIGMIKNIPSSDGKILVFSLSDFERIAEVVDMKKNVSNGSIPIPIIIKTDYGFSNEKIYLFIEF</sequence>
<dbReference type="Gene3D" id="1.10.101.10">
    <property type="entry name" value="PGBD-like superfamily/PGBD"/>
    <property type="match status" value="1"/>
</dbReference>
<organism evidence="1 2">
    <name type="scientific">Candidatus Zambryskibacteria bacterium RIFCSPLOWO2_01_FULL_43_17</name>
    <dbReference type="NCBI Taxonomy" id="1802760"/>
    <lineage>
        <taxon>Bacteria</taxon>
        <taxon>Candidatus Zambryskiibacteriota</taxon>
    </lineage>
</organism>
<evidence type="ECO:0000313" key="2">
    <source>
        <dbReference type="Proteomes" id="UP000179283"/>
    </source>
</evidence>
<protein>
    <recommendedName>
        <fullName evidence="3">IPT/TIG domain-containing protein</fullName>
    </recommendedName>
</protein>
<dbReference type="InterPro" id="IPR013783">
    <property type="entry name" value="Ig-like_fold"/>
</dbReference>
<dbReference type="InterPro" id="IPR036365">
    <property type="entry name" value="PGBD-like_sf"/>
</dbReference>
<reference evidence="1 2" key="1">
    <citation type="journal article" date="2016" name="Nat. Commun.">
        <title>Thousands of microbial genomes shed light on interconnected biogeochemical processes in an aquifer system.</title>
        <authorList>
            <person name="Anantharaman K."/>
            <person name="Brown C.T."/>
            <person name="Hug L.A."/>
            <person name="Sharon I."/>
            <person name="Castelle C.J."/>
            <person name="Probst A.J."/>
            <person name="Thomas B.C."/>
            <person name="Singh A."/>
            <person name="Wilkins M.J."/>
            <person name="Karaoz U."/>
            <person name="Brodie E.L."/>
            <person name="Williams K.H."/>
            <person name="Hubbard S.S."/>
            <person name="Banfield J.F."/>
        </authorList>
    </citation>
    <scope>NUCLEOTIDE SEQUENCE [LARGE SCALE GENOMIC DNA]</scope>
</reference>
<dbReference type="AlphaFoldDB" id="A0A1G2U541"/>
<evidence type="ECO:0000313" key="1">
    <source>
        <dbReference type="EMBL" id="OHB04617.1"/>
    </source>
</evidence>
<dbReference type="InterPro" id="IPR036366">
    <property type="entry name" value="PGBDSf"/>
</dbReference>
<name>A0A1G2U541_9BACT</name>
<dbReference type="EMBL" id="MHWD01000008">
    <property type="protein sequence ID" value="OHB04617.1"/>
    <property type="molecule type" value="Genomic_DNA"/>
</dbReference>
<evidence type="ECO:0008006" key="3">
    <source>
        <dbReference type="Google" id="ProtNLM"/>
    </source>
</evidence>
<dbReference type="SUPFAM" id="SSF81296">
    <property type="entry name" value="E set domains"/>
    <property type="match status" value="1"/>
</dbReference>
<accession>A0A1G2U541</accession>
<comment type="caution">
    <text evidence="1">The sequence shown here is derived from an EMBL/GenBank/DDBJ whole genome shotgun (WGS) entry which is preliminary data.</text>
</comment>